<evidence type="ECO:0000313" key="4">
    <source>
        <dbReference type="Proteomes" id="UP000499080"/>
    </source>
</evidence>
<proteinExistence type="predicted"/>
<comment type="caution">
    <text evidence="2">The sequence shown here is derived from an EMBL/GenBank/DDBJ whole genome shotgun (WGS) entry which is preliminary data.</text>
</comment>
<evidence type="ECO:0000313" key="3">
    <source>
        <dbReference type="EMBL" id="GBN56385.1"/>
    </source>
</evidence>
<sequence length="59" mass="6724">TVPSPPCSRGDRLNSRWRGWRCCCTGCRQLRDAYGQDGGQYSSVSLRRPQPFRKPGNDH</sequence>
<evidence type="ECO:0000256" key="1">
    <source>
        <dbReference type="SAM" id="MobiDB-lite"/>
    </source>
</evidence>
<feature type="non-terminal residue" evidence="2">
    <location>
        <position position="1"/>
    </location>
</feature>
<protein>
    <submittedName>
        <fullName evidence="2">Uncharacterized protein</fullName>
    </submittedName>
</protein>
<name>A0A4Y2PYN3_ARAVE</name>
<feature type="region of interest" description="Disordered" evidence="1">
    <location>
        <begin position="37"/>
        <end position="59"/>
    </location>
</feature>
<keyword evidence="4" id="KW-1185">Reference proteome</keyword>
<dbReference type="AlphaFoldDB" id="A0A4Y2PYN3"/>
<gene>
    <name evidence="2" type="ORF">AVEN_256655_1</name>
    <name evidence="3" type="ORF">AVEN_270843_1</name>
</gene>
<reference evidence="2 4" key="1">
    <citation type="journal article" date="2019" name="Sci. Rep.">
        <title>Orb-weaving spider Araneus ventricosus genome elucidates the spidroin gene catalogue.</title>
        <authorList>
            <person name="Kono N."/>
            <person name="Nakamura H."/>
            <person name="Ohtoshi R."/>
            <person name="Moran D.A.P."/>
            <person name="Shinohara A."/>
            <person name="Yoshida Y."/>
            <person name="Fujiwara M."/>
            <person name="Mori M."/>
            <person name="Tomita M."/>
            <person name="Arakawa K."/>
        </authorList>
    </citation>
    <scope>NUCLEOTIDE SEQUENCE [LARGE SCALE GENOMIC DNA]</scope>
</reference>
<dbReference type="EMBL" id="BGPR01296217">
    <property type="protein sequence ID" value="GBN56385.1"/>
    <property type="molecule type" value="Genomic_DNA"/>
</dbReference>
<dbReference type="EMBL" id="BGPR01296199">
    <property type="protein sequence ID" value="GBN56349.1"/>
    <property type="molecule type" value="Genomic_DNA"/>
</dbReference>
<evidence type="ECO:0000313" key="2">
    <source>
        <dbReference type="EMBL" id="GBN56349.1"/>
    </source>
</evidence>
<organism evidence="2 4">
    <name type="scientific">Araneus ventricosus</name>
    <name type="common">Orbweaver spider</name>
    <name type="synonym">Epeira ventricosa</name>
    <dbReference type="NCBI Taxonomy" id="182803"/>
    <lineage>
        <taxon>Eukaryota</taxon>
        <taxon>Metazoa</taxon>
        <taxon>Ecdysozoa</taxon>
        <taxon>Arthropoda</taxon>
        <taxon>Chelicerata</taxon>
        <taxon>Arachnida</taxon>
        <taxon>Araneae</taxon>
        <taxon>Araneomorphae</taxon>
        <taxon>Entelegynae</taxon>
        <taxon>Araneoidea</taxon>
        <taxon>Araneidae</taxon>
        <taxon>Araneus</taxon>
    </lineage>
</organism>
<dbReference type="Proteomes" id="UP000499080">
    <property type="component" value="Unassembled WGS sequence"/>
</dbReference>
<accession>A0A4Y2PYN3</accession>